<proteinExistence type="predicted"/>
<dbReference type="PROSITE" id="PS51257">
    <property type="entry name" value="PROKAR_LIPOPROTEIN"/>
    <property type="match status" value="1"/>
</dbReference>
<sequence length="169" mass="18664">MAPRAAITAGVLAAALALGGCVTAPASDYQPHANPAPRDLRSYQLRIDPPLPPEQVRVEVVYRASRPECPVTQAGTRVAPRRQGQSLVFDVALDLFTDPRCGWQANQLFIALRSGDNYLTRFSVPPSVDQQIRWCRLNPQHGTCLARESDILRYQVPGEVHRVVITRGQ</sequence>
<accession>A0ABY2XPQ2</accession>
<dbReference type="RefSeq" id="WP_138771467.1">
    <property type="nucleotide sequence ID" value="NZ_VCQT01000020.1"/>
</dbReference>
<evidence type="ECO:0000313" key="3">
    <source>
        <dbReference type="Proteomes" id="UP000739180"/>
    </source>
</evidence>
<keyword evidence="1" id="KW-0732">Signal</keyword>
<evidence type="ECO:0008006" key="4">
    <source>
        <dbReference type="Google" id="ProtNLM"/>
    </source>
</evidence>
<name>A0ABY2XPQ2_9GAMM</name>
<gene>
    <name evidence="2" type="ORF">FGS76_04650</name>
</gene>
<feature type="signal peptide" evidence="1">
    <location>
        <begin position="1"/>
        <end position="26"/>
    </location>
</feature>
<evidence type="ECO:0000313" key="2">
    <source>
        <dbReference type="EMBL" id="TMW13890.1"/>
    </source>
</evidence>
<comment type="caution">
    <text evidence="2">The sequence shown here is derived from an EMBL/GenBank/DDBJ whole genome shotgun (WGS) entry which is preliminary data.</text>
</comment>
<keyword evidence="3" id="KW-1185">Reference proteome</keyword>
<organism evidence="2 3">
    <name type="scientific">Alloalcanivorax gelatiniphagus</name>
    <dbReference type="NCBI Taxonomy" id="1194167"/>
    <lineage>
        <taxon>Bacteria</taxon>
        <taxon>Pseudomonadati</taxon>
        <taxon>Pseudomonadota</taxon>
        <taxon>Gammaproteobacteria</taxon>
        <taxon>Oceanospirillales</taxon>
        <taxon>Alcanivoracaceae</taxon>
        <taxon>Alloalcanivorax</taxon>
    </lineage>
</organism>
<protein>
    <recommendedName>
        <fullName evidence="4">Lipoprotein</fullName>
    </recommendedName>
</protein>
<feature type="chain" id="PRO_5046957519" description="Lipoprotein" evidence="1">
    <location>
        <begin position="27"/>
        <end position="169"/>
    </location>
</feature>
<dbReference type="Proteomes" id="UP000739180">
    <property type="component" value="Unassembled WGS sequence"/>
</dbReference>
<reference evidence="2 3" key="1">
    <citation type="submission" date="2019-05" db="EMBL/GenBank/DDBJ databases">
        <title>Genome of Alcanivorax gelatiniphagus, an oil degrading marine bacteria.</title>
        <authorList>
            <person name="Kwon K.K."/>
        </authorList>
    </citation>
    <scope>NUCLEOTIDE SEQUENCE [LARGE SCALE GENOMIC DNA]</scope>
    <source>
        <strain evidence="2 3">MEBiC 08158</strain>
    </source>
</reference>
<dbReference type="EMBL" id="VCQT01000020">
    <property type="protein sequence ID" value="TMW13890.1"/>
    <property type="molecule type" value="Genomic_DNA"/>
</dbReference>
<evidence type="ECO:0000256" key="1">
    <source>
        <dbReference type="SAM" id="SignalP"/>
    </source>
</evidence>